<dbReference type="Gene3D" id="3.40.50.1820">
    <property type="entry name" value="alpha/beta hydrolase"/>
    <property type="match status" value="1"/>
</dbReference>
<dbReference type="STRING" id="319236.BST91_11690"/>
<evidence type="ECO:0000256" key="1">
    <source>
        <dbReference type="ARBA" id="ARBA00022801"/>
    </source>
</evidence>
<dbReference type="Proteomes" id="UP000029221">
    <property type="component" value="Unassembled WGS sequence"/>
</dbReference>
<dbReference type="InterPro" id="IPR001375">
    <property type="entry name" value="Peptidase_S9_cat"/>
</dbReference>
<name>A0A090PYF2_9FLAO</name>
<reference evidence="3" key="1">
    <citation type="journal article" date="2014" name="Genome Announc.">
        <title>Draft Genome Sequences of Marine Flavobacterium Nonlabens Strains NR17, NR24, NR27, NR32, NR33, and Ara13.</title>
        <authorList>
            <person name="Nakanishi M."/>
            <person name="Meirelles P."/>
            <person name="Suzuki R."/>
            <person name="Takatani N."/>
            <person name="Mino S."/>
            <person name="Suda W."/>
            <person name="Oshima K."/>
            <person name="Hattori M."/>
            <person name="Ohkuma M."/>
            <person name="Hosokawa M."/>
            <person name="Miyashita K."/>
            <person name="Thompson F.L."/>
            <person name="Niwa A."/>
            <person name="Sawabe T."/>
            <person name="Sawabe T."/>
        </authorList>
    </citation>
    <scope>NUCLEOTIDE SEQUENCE [LARGE SCALE GENOMIC DNA]</scope>
    <source>
        <strain evidence="3">JCM 19294</strain>
    </source>
</reference>
<dbReference type="Pfam" id="PF00326">
    <property type="entry name" value="Peptidase_S9"/>
    <property type="match status" value="1"/>
</dbReference>
<dbReference type="InterPro" id="IPR050300">
    <property type="entry name" value="GDXG_lipolytic_enzyme"/>
</dbReference>
<dbReference type="eggNOG" id="COG1073">
    <property type="taxonomic scope" value="Bacteria"/>
</dbReference>
<dbReference type="AlphaFoldDB" id="A0A090PYF2"/>
<evidence type="ECO:0000259" key="2">
    <source>
        <dbReference type="Pfam" id="PF00326"/>
    </source>
</evidence>
<evidence type="ECO:0000313" key="4">
    <source>
        <dbReference type="Proteomes" id="UP000029221"/>
    </source>
</evidence>
<dbReference type="GO" id="GO:0008236">
    <property type="term" value="F:serine-type peptidase activity"/>
    <property type="evidence" value="ECO:0007669"/>
    <property type="project" value="InterPro"/>
</dbReference>
<dbReference type="SUPFAM" id="SSF53474">
    <property type="entry name" value="alpha/beta-Hydrolases"/>
    <property type="match status" value="1"/>
</dbReference>
<dbReference type="EMBL" id="BBML01000001">
    <property type="protein sequence ID" value="GAK95820.1"/>
    <property type="molecule type" value="Genomic_DNA"/>
</dbReference>
<comment type="caution">
    <text evidence="3">The sequence shown here is derived from an EMBL/GenBank/DDBJ whole genome shotgun (WGS) entry which is preliminary data.</text>
</comment>
<evidence type="ECO:0000313" key="3">
    <source>
        <dbReference type="EMBL" id="GAK95820.1"/>
    </source>
</evidence>
<dbReference type="GO" id="GO:0006508">
    <property type="term" value="P:proteolysis"/>
    <property type="evidence" value="ECO:0007669"/>
    <property type="project" value="InterPro"/>
</dbReference>
<dbReference type="RefSeq" id="WP_042276579.1">
    <property type="nucleotide sequence ID" value="NZ_BBML01000001.1"/>
</dbReference>
<gene>
    <name evidence="3" type="ORF">JCM19294_2602</name>
</gene>
<dbReference type="InterPro" id="IPR029058">
    <property type="entry name" value="AB_hydrolase_fold"/>
</dbReference>
<keyword evidence="1" id="KW-0378">Hydrolase</keyword>
<organism evidence="3 4">
    <name type="scientific">Nonlabens tegetincola</name>
    <dbReference type="NCBI Taxonomy" id="323273"/>
    <lineage>
        <taxon>Bacteria</taxon>
        <taxon>Pseudomonadati</taxon>
        <taxon>Bacteroidota</taxon>
        <taxon>Flavobacteriia</taxon>
        <taxon>Flavobacteriales</taxon>
        <taxon>Flavobacteriaceae</taxon>
        <taxon>Nonlabens</taxon>
    </lineage>
</organism>
<feature type="domain" description="Peptidase S9 prolyl oligopeptidase catalytic" evidence="2">
    <location>
        <begin position="86"/>
        <end position="250"/>
    </location>
</feature>
<proteinExistence type="predicted"/>
<sequence>MKVTRNLSVLGENDRPLVYDVFDPQVSDKHPVILFCHGFKGFKDWGAWDLMCSAFAKAGYLTIKFNYSHNGGTLKQPIDFPDLEAFGNNNYSIELRDTTRMLDLITSSNLPIDRDHITIMGHSRAGGITTITAAKDKRIKKLITLAGVADYKSRFPSGTELKDWENKGVMYIKNGRTLQEMPLYYQFYQDFIAHENELTILDQATRLNCPHLIIHGTLDPTVSINEAYRLKQANSLAEMALINGANHVFGAVHPWNRSNLPNDLQRVVQCSLNFLNK</sequence>
<keyword evidence="4" id="KW-1185">Reference proteome</keyword>
<accession>A0A090PYF2</accession>
<dbReference type="PANTHER" id="PTHR48081">
    <property type="entry name" value="AB HYDROLASE SUPERFAMILY PROTEIN C4A8.06C"/>
    <property type="match status" value="1"/>
</dbReference>
<protein>
    <submittedName>
        <fullName evidence="3">Esterase/lipase/thioesterase family protein</fullName>
    </submittedName>
</protein>